<gene>
    <name evidence="1" type="ORF">V1525DRAFT_412722</name>
</gene>
<evidence type="ECO:0000313" key="2">
    <source>
        <dbReference type="Proteomes" id="UP001433508"/>
    </source>
</evidence>
<accession>A0ACC3STX1</accession>
<dbReference type="Proteomes" id="UP001433508">
    <property type="component" value="Unassembled WGS sequence"/>
</dbReference>
<protein>
    <submittedName>
        <fullName evidence="1">Uncharacterized protein</fullName>
    </submittedName>
</protein>
<evidence type="ECO:0000313" key="1">
    <source>
        <dbReference type="EMBL" id="KAK9234554.1"/>
    </source>
</evidence>
<sequence length="123" mass="13363">MTPGVPNIVRCVLEPGHFQRLYRIVVNRLALNANFDFRTLSSFMARRHSLTSNTPPQSTSPECPSPRPWGATCTAWPSALADPGPPPRAHQAVIGTQGGPQQQKTRSGAYPNHGQVPSTHLSE</sequence>
<name>A0ACC3STX1_LIPKO</name>
<keyword evidence="2" id="KW-1185">Reference proteome</keyword>
<dbReference type="EMBL" id="MU971466">
    <property type="protein sequence ID" value="KAK9234554.1"/>
    <property type="molecule type" value="Genomic_DNA"/>
</dbReference>
<comment type="caution">
    <text evidence="1">The sequence shown here is derived from an EMBL/GenBank/DDBJ whole genome shotgun (WGS) entry which is preliminary data.</text>
</comment>
<organism evidence="1 2">
    <name type="scientific">Lipomyces kononenkoae</name>
    <name type="common">Yeast</name>
    <dbReference type="NCBI Taxonomy" id="34357"/>
    <lineage>
        <taxon>Eukaryota</taxon>
        <taxon>Fungi</taxon>
        <taxon>Dikarya</taxon>
        <taxon>Ascomycota</taxon>
        <taxon>Saccharomycotina</taxon>
        <taxon>Lipomycetes</taxon>
        <taxon>Lipomycetales</taxon>
        <taxon>Lipomycetaceae</taxon>
        <taxon>Lipomyces</taxon>
    </lineage>
</organism>
<proteinExistence type="predicted"/>
<reference evidence="2" key="1">
    <citation type="journal article" date="2024" name="Front. Bioeng. Biotechnol.">
        <title>Genome-scale model development and genomic sequencing of the oleaginous clade Lipomyces.</title>
        <authorList>
            <person name="Czajka J.J."/>
            <person name="Han Y."/>
            <person name="Kim J."/>
            <person name="Mondo S.J."/>
            <person name="Hofstad B.A."/>
            <person name="Robles A."/>
            <person name="Haridas S."/>
            <person name="Riley R."/>
            <person name="LaButti K."/>
            <person name="Pangilinan J."/>
            <person name="Andreopoulos W."/>
            <person name="Lipzen A."/>
            <person name="Yan J."/>
            <person name="Wang M."/>
            <person name="Ng V."/>
            <person name="Grigoriev I.V."/>
            <person name="Spatafora J.W."/>
            <person name="Magnuson J.K."/>
            <person name="Baker S.E."/>
            <person name="Pomraning K.R."/>
        </authorList>
    </citation>
    <scope>NUCLEOTIDE SEQUENCE [LARGE SCALE GENOMIC DNA]</scope>
    <source>
        <strain evidence="2">CBS 7786</strain>
    </source>
</reference>